<sequence length="224" mass="24742">MNIKTLLIMLAIVLVVAAIIYISWSRTSGRKLNIGLAIFPLLMATATGGYLLLGNPLGADPSKQFSENGDVEQFVNAVTTLEKKAAADPNNLDYQIMLAHSYRAMGRYDQSVAAFGKAWERVKNDPQELSLFAGTLAVWHGSFEGKPDELLSQALKIEPNHPDALMLSGGSAYQKQQYKKAIDLWKKIPLSKLEENDKEWVEAQIADAEKMLTLPSENKVSHPN</sequence>
<evidence type="ECO:0000313" key="3">
    <source>
        <dbReference type="EMBL" id="QEY25759.1"/>
    </source>
</evidence>
<dbReference type="GO" id="GO:0017004">
    <property type="term" value="P:cytochrome complex assembly"/>
    <property type="evidence" value="ECO:0007669"/>
    <property type="project" value="UniProtKB-KW"/>
</dbReference>
<keyword evidence="2" id="KW-0472">Membrane</keyword>
<keyword evidence="2" id="KW-0812">Transmembrane</keyword>
<dbReference type="RefSeq" id="WP_151050388.1">
    <property type="nucleotide sequence ID" value="NZ_CP031700.1"/>
</dbReference>
<dbReference type="SUPFAM" id="SSF48452">
    <property type="entry name" value="TPR-like"/>
    <property type="match status" value="1"/>
</dbReference>
<name>A0A5J6PSZ1_9NEIS</name>
<dbReference type="EMBL" id="CP031700">
    <property type="protein sequence ID" value="QEY25759.1"/>
    <property type="molecule type" value="Genomic_DNA"/>
</dbReference>
<dbReference type="InterPro" id="IPR051263">
    <property type="entry name" value="C-type_cytochrome_biogenesis"/>
</dbReference>
<dbReference type="KEGG" id="nzl:D0T92_03875"/>
<gene>
    <name evidence="3" type="ORF">D0T92_03875</name>
</gene>
<accession>A0A5J6PSZ1</accession>
<proteinExistence type="predicted"/>
<evidence type="ECO:0008006" key="5">
    <source>
        <dbReference type="Google" id="ProtNLM"/>
    </source>
</evidence>
<evidence type="ECO:0000256" key="2">
    <source>
        <dbReference type="SAM" id="Phobius"/>
    </source>
</evidence>
<dbReference type="OrthoDB" id="9776053at2"/>
<dbReference type="Proteomes" id="UP000325713">
    <property type="component" value="Chromosome"/>
</dbReference>
<dbReference type="AlphaFoldDB" id="A0A5J6PSZ1"/>
<feature type="transmembrane region" description="Helical" evidence="2">
    <location>
        <begin position="36"/>
        <end position="53"/>
    </location>
</feature>
<evidence type="ECO:0000256" key="1">
    <source>
        <dbReference type="ARBA" id="ARBA00022748"/>
    </source>
</evidence>
<feature type="transmembrane region" description="Helical" evidence="2">
    <location>
        <begin position="6"/>
        <end position="24"/>
    </location>
</feature>
<dbReference type="PANTHER" id="PTHR47870">
    <property type="entry name" value="CYTOCHROME C-TYPE BIOGENESIS PROTEIN CCMH"/>
    <property type="match status" value="1"/>
</dbReference>
<protein>
    <recommendedName>
        <fullName evidence="5">Tetratricopeptide repeat protein</fullName>
    </recommendedName>
</protein>
<evidence type="ECO:0000313" key="4">
    <source>
        <dbReference type="Proteomes" id="UP000325713"/>
    </source>
</evidence>
<organism evidence="3 4">
    <name type="scientific">Neisseria zalophi</name>
    <dbReference type="NCBI Taxonomy" id="640030"/>
    <lineage>
        <taxon>Bacteria</taxon>
        <taxon>Pseudomonadati</taxon>
        <taxon>Pseudomonadota</taxon>
        <taxon>Betaproteobacteria</taxon>
        <taxon>Neisseriales</taxon>
        <taxon>Neisseriaceae</taxon>
        <taxon>Neisseria</taxon>
    </lineage>
</organism>
<dbReference type="Gene3D" id="1.25.40.10">
    <property type="entry name" value="Tetratricopeptide repeat domain"/>
    <property type="match status" value="1"/>
</dbReference>
<keyword evidence="1" id="KW-0201">Cytochrome c-type biogenesis</keyword>
<dbReference type="InterPro" id="IPR011990">
    <property type="entry name" value="TPR-like_helical_dom_sf"/>
</dbReference>
<keyword evidence="4" id="KW-1185">Reference proteome</keyword>
<dbReference type="PANTHER" id="PTHR47870:SF1">
    <property type="entry name" value="CYTOCHROME C-TYPE BIOGENESIS PROTEIN CCMH"/>
    <property type="match status" value="1"/>
</dbReference>
<keyword evidence="2" id="KW-1133">Transmembrane helix</keyword>
<reference evidence="3 4" key="1">
    <citation type="submission" date="2018-08" db="EMBL/GenBank/DDBJ databases">
        <title>Neisseria zalophi ATCC BAA-2455 complete genome.</title>
        <authorList>
            <person name="Veseli I.A."/>
            <person name="Buttler R."/>
            <person name="Mascarenhas dos Santos A.C."/>
            <person name="Pombert J.-F."/>
        </authorList>
    </citation>
    <scope>NUCLEOTIDE SEQUENCE [LARGE SCALE GENOMIC DNA]</scope>
    <source>
        <strain evidence="3 4">ATCC BAA-2455</strain>
    </source>
</reference>